<evidence type="ECO:0000313" key="3">
    <source>
        <dbReference type="EMBL" id="ANI18623.1"/>
    </source>
</evidence>
<dbReference type="PRINTS" id="PR01299">
    <property type="entry name" value="PYOCIN"/>
</dbReference>
<dbReference type="GO" id="GO:0015643">
    <property type="term" value="F:toxic substance binding"/>
    <property type="evidence" value="ECO:0007669"/>
    <property type="project" value="InterPro"/>
</dbReference>
<evidence type="ECO:0000256" key="2">
    <source>
        <dbReference type="ARBA" id="ARBA00023025"/>
    </source>
</evidence>
<dbReference type="Pfam" id="PF01320">
    <property type="entry name" value="Colicin_Pyocin"/>
    <property type="match status" value="1"/>
</dbReference>
<dbReference type="CDD" id="cd16363">
    <property type="entry name" value="Col_Im_like"/>
    <property type="match status" value="1"/>
</dbReference>
<dbReference type="InterPro" id="IPR035900">
    <property type="entry name" value="Colicin_E_sf"/>
</dbReference>
<reference evidence="3 4" key="1">
    <citation type="submission" date="2016-05" db="EMBL/GenBank/DDBJ databases">
        <title>Genome Sequence of Pseudomonas citronellolis Strain SJTE-3, an Estrogens and Persistent Organic Pollutants degradation strain.</title>
        <authorList>
            <person name="Liang R."/>
        </authorList>
    </citation>
    <scope>NUCLEOTIDE SEQUENCE [LARGE SCALE GENOMIC DNA]</scope>
    <source>
        <strain evidence="3 4">SJTE-3</strain>
    </source>
</reference>
<dbReference type="GO" id="GO:0030153">
    <property type="term" value="P:bacteriocin immunity"/>
    <property type="evidence" value="ECO:0007669"/>
    <property type="project" value="UniProtKB-KW"/>
</dbReference>
<evidence type="ECO:0000256" key="1">
    <source>
        <dbReference type="ARBA" id="ARBA00009346"/>
    </source>
</evidence>
<dbReference type="Proteomes" id="UP000077748">
    <property type="component" value="Chromosome"/>
</dbReference>
<gene>
    <name evidence="3" type="ORF">A9C11_27740</name>
</gene>
<accession>A0A1A9KNQ2</accession>
<comment type="similarity">
    <text evidence="1">Belongs to the colicins ColE2/ColE8/ColE9 and pyocins S1/S2 family.</text>
</comment>
<name>A0A1A9KNQ2_9PSED</name>
<dbReference type="EMBL" id="CP015878">
    <property type="protein sequence ID" value="ANI18623.1"/>
    <property type="molecule type" value="Genomic_DNA"/>
</dbReference>
<keyword evidence="2" id="KW-0079">Bacteriocin immunity</keyword>
<sequence length="93" mass="10401">MNFQNKATIEEYTEAEFLSFLREFFEDTNGLKGAALENYIGQLTDHFVRVTQHPRGSDLIFYPASGVDDSPEGVLAEVKKWRAANGLPGFKSA</sequence>
<protein>
    <submittedName>
        <fullName evidence="3">Bacteriocin immunity protein</fullName>
    </submittedName>
</protein>
<dbReference type="SUPFAM" id="SSF47345">
    <property type="entry name" value="Colicin E immunity proteins"/>
    <property type="match status" value="1"/>
</dbReference>
<proteinExistence type="inferred from homology"/>
<dbReference type="InterPro" id="IPR000290">
    <property type="entry name" value="Colicin_pyocin"/>
</dbReference>
<dbReference type="Gene3D" id="1.10.1200.20">
    <property type="entry name" value="Colicin E immunity protein"/>
    <property type="match status" value="1"/>
</dbReference>
<dbReference type="AlphaFoldDB" id="A0A1A9KNQ2"/>
<evidence type="ECO:0000313" key="4">
    <source>
        <dbReference type="Proteomes" id="UP000077748"/>
    </source>
</evidence>
<organism evidence="3 4">
    <name type="scientific">Pseudomonas citronellolis</name>
    <dbReference type="NCBI Taxonomy" id="53408"/>
    <lineage>
        <taxon>Bacteria</taxon>
        <taxon>Pseudomonadati</taxon>
        <taxon>Pseudomonadota</taxon>
        <taxon>Gammaproteobacteria</taxon>
        <taxon>Pseudomonadales</taxon>
        <taxon>Pseudomonadaceae</taxon>
        <taxon>Pseudomonas</taxon>
    </lineage>
</organism>